<reference evidence="3" key="1">
    <citation type="journal article" date="2019" name="Sci. Rep.">
        <title>Draft genome of Tanacetum cinerariifolium, the natural source of mosquito coil.</title>
        <authorList>
            <person name="Yamashiro T."/>
            <person name="Shiraishi A."/>
            <person name="Satake H."/>
            <person name="Nakayama K."/>
        </authorList>
    </citation>
    <scope>NUCLEOTIDE SEQUENCE</scope>
</reference>
<keyword evidence="1" id="KW-0175">Coiled coil</keyword>
<protein>
    <submittedName>
        <fullName evidence="3">Putative reverse transcriptase domain-containing protein</fullName>
    </submittedName>
</protein>
<organism evidence="3">
    <name type="scientific">Tanacetum cinerariifolium</name>
    <name type="common">Dalmatian daisy</name>
    <name type="synonym">Chrysanthemum cinerariifolium</name>
    <dbReference type="NCBI Taxonomy" id="118510"/>
    <lineage>
        <taxon>Eukaryota</taxon>
        <taxon>Viridiplantae</taxon>
        <taxon>Streptophyta</taxon>
        <taxon>Embryophyta</taxon>
        <taxon>Tracheophyta</taxon>
        <taxon>Spermatophyta</taxon>
        <taxon>Magnoliopsida</taxon>
        <taxon>eudicotyledons</taxon>
        <taxon>Gunneridae</taxon>
        <taxon>Pentapetalae</taxon>
        <taxon>asterids</taxon>
        <taxon>campanulids</taxon>
        <taxon>Asterales</taxon>
        <taxon>Asteraceae</taxon>
        <taxon>Asteroideae</taxon>
        <taxon>Anthemideae</taxon>
        <taxon>Anthemidinae</taxon>
        <taxon>Tanacetum</taxon>
    </lineage>
</organism>
<feature type="region of interest" description="Disordered" evidence="2">
    <location>
        <begin position="279"/>
        <end position="298"/>
    </location>
</feature>
<dbReference type="EMBL" id="BKCJ010001258">
    <property type="protein sequence ID" value="GEU40085.1"/>
    <property type="molecule type" value="Genomic_DNA"/>
</dbReference>
<keyword evidence="3" id="KW-0808">Transferase</keyword>
<evidence type="ECO:0000256" key="1">
    <source>
        <dbReference type="SAM" id="Coils"/>
    </source>
</evidence>
<comment type="caution">
    <text evidence="3">The sequence shown here is derived from an EMBL/GenBank/DDBJ whole genome shotgun (WGS) entry which is preliminary data.</text>
</comment>
<evidence type="ECO:0000256" key="2">
    <source>
        <dbReference type="SAM" id="MobiDB-lite"/>
    </source>
</evidence>
<dbReference type="AlphaFoldDB" id="A0A6L2JW35"/>
<proteinExistence type="predicted"/>
<accession>A0A6L2JW35</accession>
<sequence length="581" mass="66547">MQLKIANVSLTQKLKECHSILAETSRTLGKSDSIQDRLLAQKEIDIKEGLKLKAYEISVVKEKQDELVKQSLLTKLHYEGLVKEKIKVITDLKLKEEKDIDEMISMEKQLKFLNEIVYKRNQLIQTIHMLAPKGPFNGRPTFANLIYLKMAQYEKPCLYEIPNDQSDPANRLVLDREETMTLKKEKKHSISLELALQQYQEQMKNDTICKEKASNVFQKEREQYFEIQDLKAQLQDKNIAISELKKLIEKVNGKSMYTNFEKPSILGKSPLQPIRNQPVVHSSASAQKKDAQSHKTTKRYMPIEKKCDSKKHNRQIPIGQKFSLNKSSNMYINITPPKSGLTWKPTGRIFTQVGLKWILIRNPVETRYNRKDSASPLGKETHNPKTFICANSSSLSASTSIASEPISSKGSSNEDDGVADGDYEKALVFDDDQYKEEIVSGDVRVNLMVRRSCLTPKVVGDDWLKHNIFQSTYTILGLKTEDHPKPYKLPWVKKGDEDELEMGDHVKAWDQKLCQDEFAYNHVVNGSTGFSLFQMKVQDFVERLHEVHKVVHDNLVRANPNDSSDDDLVGNSRTNFVYPGK</sequence>
<gene>
    <name evidence="3" type="ORF">Tci_012063</name>
</gene>
<name>A0A6L2JW35_TANCI</name>
<keyword evidence="3" id="KW-0548">Nucleotidyltransferase</keyword>
<keyword evidence="3" id="KW-0695">RNA-directed DNA polymerase</keyword>
<feature type="coiled-coil region" evidence="1">
    <location>
        <begin position="227"/>
        <end position="254"/>
    </location>
</feature>
<dbReference type="GO" id="GO:0003964">
    <property type="term" value="F:RNA-directed DNA polymerase activity"/>
    <property type="evidence" value="ECO:0007669"/>
    <property type="project" value="UniProtKB-KW"/>
</dbReference>
<evidence type="ECO:0000313" key="3">
    <source>
        <dbReference type="EMBL" id="GEU40085.1"/>
    </source>
</evidence>